<dbReference type="InterPro" id="IPR039478">
    <property type="entry name" value="FAM184A/B_N"/>
</dbReference>
<dbReference type="Proteomes" id="UP000008672">
    <property type="component" value="Unassembled WGS sequence"/>
</dbReference>
<feature type="coiled-coil region" evidence="2">
    <location>
        <begin position="172"/>
        <end position="384"/>
    </location>
</feature>
<reference evidence="4" key="3">
    <citation type="submission" date="2025-09" db="UniProtKB">
        <authorList>
            <consortium name="Ensembl"/>
        </authorList>
    </citation>
    <scope>IDENTIFICATION</scope>
</reference>
<keyword evidence="1 2" id="KW-0175">Coiled coil</keyword>
<feature type="coiled-coil region" evidence="2">
    <location>
        <begin position="413"/>
        <end position="670"/>
    </location>
</feature>
<dbReference type="GeneTree" id="ENSGT00530000063669"/>
<evidence type="ECO:0000313" key="5">
    <source>
        <dbReference type="Proteomes" id="UP000008672"/>
    </source>
</evidence>
<dbReference type="eggNOG" id="ENOG502RRRX">
    <property type="taxonomic scope" value="Eukaryota"/>
</dbReference>
<feature type="coiled-coil region" evidence="2">
    <location>
        <begin position="33"/>
        <end position="99"/>
    </location>
</feature>
<evidence type="ECO:0000313" key="4">
    <source>
        <dbReference type="Ensembl" id="ENSLACP00000019751.1"/>
    </source>
</evidence>
<proteinExistence type="predicted"/>
<reference evidence="4" key="2">
    <citation type="submission" date="2025-08" db="UniProtKB">
        <authorList>
            <consortium name="Ensembl"/>
        </authorList>
    </citation>
    <scope>IDENTIFICATION</scope>
</reference>
<protein>
    <submittedName>
        <fullName evidence="4">Family with sequence similarity 184 member B</fullName>
    </submittedName>
</protein>
<dbReference type="PANTHER" id="PTHR18870">
    <property type="entry name" value="PROTEIN TAG-278-RELATED"/>
    <property type="match status" value="1"/>
</dbReference>
<dbReference type="Ensembl" id="ENSLACT00000019889.1">
    <property type="protein sequence ID" value="ENSLACP00000019751.1"/>
    <property type="gene ID" value="ENSLACG00000017366.1"/>
</dbReference>
<organism evidence="4 5">
    <name type="scientific">Latimeria chalumnae</name>
    <name type="common">Coelacanth</name>
    <dbReference type="NCBI Taxonomy" id="7897"/>
    <lineage>
        <taxon>Eukaryota</taxon>
        <taxon>Metazoa</taxon>
        <taxon>Chordata</taxon>
        <taxon>Craniata</taxon>
        <taxon>Vertebrata</taxon>
        <taxon>Euteleostomi</taxon>
        <taxon>Coelacanthiformes</taxon>
        <taxon>Coelacanthidae</taxon>
        <taxon>Latimeria</taxon>
    </lineage>
</organism>
<dbReference type="HOGENOM" id="CLU_356666_0_0_1"/>
<evidence type="ECO:0000256" key="1">
    <source>
        <dbReference type="ARBA" id="ARBA00023054"/>
    </source>
</evidence>
<dbReference type="EMBL" id="AFYH01025196">
    <property type="status" value="NOT_ANNOTATED_CDS"/>
    <property type="molecule type" value="Genomic_DNA"/>
</dbReference>
<keyword evidence="5" id="KW-1185">Reference proteome</keyword>
<dbReference type="InParanoid" id="H3BCY0"/>
<dbReference type="EMBL" id="AFYH01025195">
    <property type="status" value="NOT_ANNOTATED_CDS"/>
    <property type="molecule type" value="Genomic_DNA"/>
</dbReference>
<evidence type="ECO:0000259" key="3">
    <source>
        <dbReference type="Pfam" id="PF15665"/>
    </source>
</evidence>
<dbReference type="STRING" id="7897.ENSLACP00000019751"/>
<gene>
    <name evidence="4" type="primary">FAM184B</name>
</gene>
<dbReference type="Pfam" id="PF15665">
    <property type="entry name" value="FAM184"/>
    <property type="match status" value="1"/>
</dbReference>
<dbReference type="PANTHER" id="PTHR18870:SF8">
    <property type="entry name" value="PROTEIN FAM184B"/>
    <property type="match status" value="1"/>
</dbReference>
<feature type="domain" description="Protein FAM184A/B N-terminal" evidence="3">
    <location>
        <begin position="25"/>
        <end position="234"/>
    </location>
</feature>
<dbReference type="Bgee" id="ENSLACG00000017366">
    <property type="expression patterns" value="Expressed in post-anal tail muscle and 2 other cell types or tissues"/>
</dbReference>
<dbReference type="AlphaFoldDB" id="H3BCY0"/>
<reference evidence="5" key="1">
    <citation type="submission" date="2011-08" db="EMBL/GenBank/DDBJ databases">
        <title>The draft genome of Latimeria chalumnae.</title>
        <authorList>
            <person name="Di Palma F."/>
            <person name="Alfoldi J."/>
            <person name="Johnson J."/>
            <person name="Berlin A."/>
            <person name="Gnerre S."/>
            <person name="Jaffe D."/>
            <person name="MacCallum I."/>
            <person name="Young S."/>
            <person name="Walker B.J."/>
            <person name="Lander E."/>
            <person name="Lindblad-Toh K."/>
        </authorList>
    </citation>
    <scope>NUCLEOTIDE SEQUENCE [LARGE SCALE GENOMIC DNA]</scope>
    <source>
        <strain evidence="5">Wild caught</strain>
    </source>
</reference>
<dbReference type="FunCoup" id="H3BCY0">
    <property type="interactions" value="6"/>
</dbReference>
<sequence>LDASENPLYDVDSARAVQSCKLEKVIYALNTKNDEHEATIQAIKEAHQEEIQRIIAETRGKILQYRNKVGEEIDLRQHIQTLEDALEQHKTIKEETLADFAVYKKQVEERELKVETEHAERIMSLSKEMLDMKKDFENKVQHFTELQNKLELDKQTAISELVKQSHESEDFQKQYKALSRDSMDEREKLEEKHKTEVQALIKEKDILKSENIKITEESEQKVLQLQLTHEKEKEALKKALQQSVAETVKQWQQWEVEHRKSLQAQEAALQHKMKKLEADLEAKGQKINECKKHSQKLQERIKKEKKNVQDLEIQLQETRQDASDSRKNANKMEEELIVAKERLILQENEILNKSEQVKHLLASQNKAIEELNELKSQVVHLQQQVQKSDKGYHSNRGTEQLKQQKRRQLVYTIEALGIEKQELQKRYEEELKKLRRQSDEEKLRIKEQLVKRLEELVNKHTAEIKTVQCSVETERKKLQKELQVQLEELKRKSENEKSHLEKEKENLSLKLQDSLLESNTEVSQLETLLKCIENNSDQTEALSEAKAIQRRLQQEVDEAQSQISELQHTLLTMEELELQKKKYQTVFYELQKEKEKLKEQITEPIDLRFKEKIRIKCMAERDQLHEDAKDLQSTIGQIQKEKEAEIKRIQEEWQIKVMDLQNQIIQLKKKLDLQTIHSQDTLQELKIQFSSDKEKVLQELQESMKQNQILKACLEASQQHTFVQLEKNKTLDVKEIKERLRKENEENLKIQHQAHRLELQALEKKTKRELQAERERMENQQKLLLGT</sequence>
<dbReference type="OMA" id="PQELDCQ"/>
<name>H3BCY0_LATCH</name>
<feature type="coiled-coil region" evidence="2">
    <location>
        <begin position="697"/>
        <end position="787"/>
    </location>
</feature>
<evidence type="ECO:0000256" key="2">
    <source>
        <dbReference type="SAM" id="Coils"/>
    </source>
</evidence>
<accession>H3BCY0</accession>